<gene>
    <name evidence="1" type="ORF">BKCO1_1100066</name>
</gene>
<dbReference type="Proteomes" id="UP000183809">
    <property type="component" value="Unassembled WGS sequence"/>
</dbReference>
<name>A0A1J9R745_9PEZI</name>
<sequence>MSPPIYATNTRALCISLIRLPWSDAIQLAKAVRGDTEILDCLCHDMYKSGLHRIYGDTRYWISTGPSGRVDRRNTHYARISREFPITLVFRDNSFFDNFEILDNTTGPSEIEALLVLMHRMIPAHLVHRERD</sequence>
<evidence type="ECO:0000313" key="1">
    <source>
        <dbReference type="EMBL" id="OJD36424.1"/>
    </source>
</evidence>
<comment type="caution">
    <text evidence="1">The sequence shown here is derived from an EMBL/GenBank/DDBJ whole genome shotgun (WGS) entry which is preliminary data.</text>
</comment>
<dbReference type="RefSeq" id="XP_020132684.1">
    <property type="nucleotide sequence ID" value="XM_020270424.1"/>
</dbReference>
<accession>A0A1J9R745</accession>
<dbReference type="GeneID" id="31010683"/>
<proteinExistence type="predicted"/>
<keyword evidence="2" id="KW-1185">Reference proteome</keyword>
<reference evidence="1 2" key="1">
    <citation type="submission" date="2016-10" db="EMBL/GenBank/DDBJ databases">
        <title>Proteomics and genomics reveal pathogen-plant mechanisms compatible with a hemibiotrophic lifestyle of Diplodia corticola.</title>
        <authorList>
            <person name="Fernandes I."/>
            <person name="De Jonge R."/>
            <person name="Van De Peer Y."/>
            <person name="Devreese B."/>
            <person name="Alves A."/>
            <person name="Esteves A.C."/>
        </authorList>
    </citation>
    <scope>NUCLEOTIDE SEQUENCE [LARGE SCALE GENOMIC DNA]</scope>
    <source>
        <strain evidence="1 2">CBS 112549</strain>
    </source>
</reference>
<organism evidence="1 2">
    <name type="scientific">Diplodia corticola</name>
    <dbReference type="NCBI Taxonomy" id="236234"/>
    <lineage>
        <taxon>Eukaryota</taxon>
        <taxon>Fungi</taxon>
        <taxon>Dikarya</taxon>
        <taxon>Ascomycota</taxon>
        <taxon>Pezizomycotina</taxon>
        <taxon>Dothideomycetes</taxon>
        <taxon>Dothideomycetes incertae sedis</taxon>
        <taxon>Botryosphaeriales</taxon>
        <taxon>Botryosphaeriaceae</taxon>
        <taxon>Diplodia</taxon>
    </lineage>
</organism>
<dbReference type="AlphaFoldDB" id="A0A1J9R745"/>
<dbReference type="EMBL" id="MNUE01000011">
    <property type="protein sequence ID" value="OJD36424.1"/>
    <property type="molecule type" value="Genomic_DNA"/>
</dbReference>
<evidence type="ECO:0000313" key="2">
    <source>
        <dbReference type="Proteomes" id="UP000183809"/>
    </source>
</evidence>
<protein>
    <submittedName>
        <fullName evidence="1">Uncharacterized protein</fullName>
    </submittedName>
</protein>